<feature type="region of interest" description="Disordered" evidence="1">
    <location>
        <begin position="415"/>
        <end position="440"/>
    </location>
</feature>
<dbReference type="Pfam" id="PF14280">
    <property type="entry name" value="DUF4365"/>
    <property type="match status" value="1"/>
</dbReference>
<evidence type="ECO:0000313" key="4">
    <source>
        <dbReference type="Proteomes" id="UP000266649"/>
    </source>
</evidence>
<sequence>MAKFLTSNQMLGEIGEAAVRRRFLDMGFQFDGRGRLEAGIDGIAEVMIDGKPLAQMIAVQVKATEEAKYTSETDHGFTYLLRSKDLEYWRPSNLPVIIVLYRRSDETFYWKEVPRGVSAEDRRLQFDKQQDILDRNAVDRLAALAVPKVGAGYYVPPLGDGEEALVNILPLILPSEIYVASTPYSGRRATALLLESDEPPRFDWVIRGGSFWSFHDPRKSSCREIVNLDQVEAVETNYLAFHEDLNEQHHFAYLLKNALRHQVRADLSWHKQNALLYFRALAADTPRRFYYESAKNKTHADVVNVVTSKKDQGKVAYVRHHAFVPRFEVLGDQWYLVITPTYYFTTNGFTPHSYPHALLSGKKRLDNSGSLRGQVIMWHRFLTRNERASDDLFATEQAEEPCLAFAEPPQITLDTRVPEDVWGSPKKKAEESADQERLAI</sequence>
<comment type="caution">
    <text evidence="3">The sequence shown here is derived from an EMBL/GenBank/DDBJ whole genome shotgun (WGS) entry which is preliminary data.</text>
</comment>
<proteinExistence type="predicted"/>
<evidence type="ECO:0000259" key="2">
    <source>
        <dbReference type="Pfam" id="PF14280"/>
    </source>
</evidence>
<protein>
    <submittedName>
        <fullName evidence="3">DUF4365 domain-containing protein</fullName>
    </submittedName>
</protein>
<dbReference type="OrthoDB" id="789223at2"/>
<accession>A0A398BR61</accession>
<feature type="compositionally biased region" description="Basic and acidic residues" evidence="1">
    <location>
        <begin position="427"/>
        <end position="440"/>
    </location>
</feature>
<evidence type="ECO:0000313" key="3">
    <source>
        <dbReference type="EMBL" id="RID89666.1"/>
    </source>
</evidence>
<dbReference type="InterPro" id="IPR025375">
    <property type="entry name" value="DUF4365"/>
</dbReference>
<dbReference type="AlphaFoldDB" id="A0A398BR61"/>
<reference evidence="3 4" key="1">
    <citation type="submission" date="2018-09" db="EMBL/GenBank/DDBJ databases">
        <title>Gemmobacter lutimaris sp. nov., a marine bacterium isolated from tidal flat.</title>
        <authorList>
            <person name="Lee D.W."/>
            <person name="Yoo Y."/>
            <person name="Kim J.-J."/>
            <person name="Kim B.S."/>
        </authorList>
    </citation>
    <scope>NUCLEOTIDE SEQUENCE [LARGE SCALE GENOMIC DNA]</scope>
    <source>
        <strain evidence="3 4">YJ-T1-11</strain>
    </source>
</reference>
<keyword evidence="4" id="KW-1185">Reference proteome</keyword>
<evidence type="ECO:0000256" key="1">
    <source>
        <dbReference type="SAM" id="MobiDB-lite"/>
    </source>
</evidence>
<organism evidence="3 4">
    <name type="scientific">Gemmobacter lutimaris</name>
    <dbReference type="NCBI Taxonomy" id="2306023"/>
    <lineage>
        <taxon>Bacteria</taxon>
        <taxon>Pseudomonadati</taxon>
        <taxon>Pseudomonadota</taxon>
        <taxon>Alphaproteobacteria</taxon>
        <taxon>Rhodobacterales</taxon>
        <taxon>Paracoccaceae</taxon>
        <taxon>Gemmobacter</taxon>
    </lineage>
</organism>
<feature type="domain" description="DUF4365" evidence="2">
    <location>
        <begin position="13"/>
        <end position="144"/>
    </location>
</feature>
<dbReference type="RefSeq" id="WP_119136860.1">
    <property type="nucleotide sequence ID" value="NZ_QXXQ01000030.1"/>
</dbReference>
<dbReference type="Proteomes" id="UP000266649">
    <property type="component" value="Unassembled WGS sequence"/>
</dbReference>
<name>A0A398BR61_9RHOB</name>
<gene>
    <name evidence="3" type="ORF">D2N39_21990</name>
</gene>
<dbReference type="EMBL" id="QXXQ01000030">
    <property type="protein sequence ID" value="RID89666.1"/>
    <property type="molecule type" value="Genomic_DNA"/>
</dbReference>